<dbReference type="PANTHER" id="PTHR34265">
    <property type="entry name" value="TYPE III PANTOTHENATE KINASE"/>
    <property type="match status" value="1"/>
</dbReference>
<evidence type="ECO:0000256" key="14">
    <source>
        <dbReference type="ARBA" id="ARBA00038036"/>
    </source>
</evidence>
<dbReference type="NCBIfam" id="TIGR00671">
    <property type="entry name" value="baf"/>
    <property type="match status" value="1"/>
</dbReference>
<organism evidence="17 18">
    <name type="scientific">Polyangium fumosum</name>
    <dbReference type="NCBI Taxonomy" id="889272"/>
    <lineage>
        <taxon>Bacteria</taxon>
        <taxon>Pseudomonadati</taxon>
        <taxon>Myxococcota</taxon>
        <taxon>Polyangia</taxon>
        <taxon>Polyangiales</taxon>
        <taxon>Polyangiaceae</taxon>
        <taxon>Polyangium</taxon>
    </lineage>
</organism>
<dbReference type="UniPathway" id="UPA00241">
    <property type="reaction ID" value="UER00352"/>
</dbReference>
<keyword evidence="12 16" id="KW-0630">Potassium</keyword>
<reference evidence="17 18" key="1">
    <citation type="submission" date="2019-04" db="EMBL/GenBank/DDBJ databases">
        <authorList>
            <person name="Li Y."/>
            <person name="Wang J."/>
        </authorList>
    </citation>
    <scope>NUCLEOTIDE SEQUENCE [LARGE SCALE GENOMIC DNA]</scope>
    <source>
        <strain evidence="17 18">DSM 14668</strain>
    </source>
</reference>
<dbReference type="GO" id="GO:0015937">
    <property type="term" value="P:coenzyme A biosynthetic process"/>
    <property type="evidence" value="ECO:0007669"/>
    <property type="project" value="UniProtKB-UniRule"/>
</dbReference>
<keyword evidence="9 16" id="KW-0547">Nucleotide-binding</keyword>
<evidence type="ECO:0000256" key="11">
    <source>
        <dbReference type="ARBA" id="ARBA00022840"/>
    </source>
</evidence>
<comment type="catalytic activity">
    <reaction evidence="1 16">
        <text>(R)-pantothenate + ATP = (R)-4'-phosphopantothenate + ADP + H(+)</text>
        <dbReference type="Rhea" id="RHEA:16373"/>
        <dbReference type="ChEBI" id="CHEBI:10986"/>
        <dbReference type="ChEBI" id="CHEBI:15378"/>
        <dbReference type="ChEBI" id="CHEBI:29032"/>
        <dbReference type="ChEBI" id="CHEBI:30616"/>
        <dbReference type="ChEBI" id="CHEBI:456216"/>
        <dbReference type="EC" id="2.7.1.33"/>
    </reaction>
</comment>
<dbReference type="OrthoDB" id="9804707at2"/>
<keyword evidence="7 16" id="KW-0963">Cytoplasm</keyword>
<keyword evidence="11 16" id="KW-0067">ATP-binding</keyword>
<dbReference type="NCBIfam" id="NF009855">
    <property type="entry name" value="PRK13321.1"/>
    <property type="match status" value="1"/>
</dbReference>
<dbReference type="EMBL" id="SSMQ01000016">
    <property type="protein sequence ID" value="TKD07589.1"/>
    <property type="molecule type" value="Genomic_DNA"/>
</dbReference>
<feature type="binding site" evidence="16">
    <location>
        <position position="129"/>
    </location>
    <ligand>
        <name>K(+)</name>
        <dbReference type="ChEBI" id="CHEBI:29103"/>
    </ligand>
</feature>
<dbReference type="PANTHER" id="PTHR34265:SF1">
    <property type="entry name" value="TYPE III PANTOTHENATE KINASE"/>
    <property type="match status" value="1"/>
</dbReference>
<feature type="binding site" evidence="16">
    <location>
        <begin position="107"/>
        <end position="110"/>
    </location>
    <ligand>
        <name>substrate</name>
    </ligand>
</feature>
<evidence type="ECO:0000256" key="12">
    <source>
        <dbReference type="ARBA" id="ARBA00022958"/>
    </source>
</evidence>
<evidence type="ECO:0000256" key="7">
    <source>
        <dbReference type="ARBA" id="ARBA00022490"/>
    </source>
</evidence>
<evidence type="ECO:0000256" key="16">
    <source>
        <dbReference type="HAMAP-Rule" id="MF_01274"/>
    </source>
</evidence>
<dbReference type="HAMAP" id="MF_01274">
    <property type="entry name" value="Pantothen_kinase_3"/>
    <property type="match status" value="1"/>
</dbReference>
<dbReference type="Gene3D" id="3.30.420.40">
    <property type="match status" value="2"/>
</dbReference>
<comment type="subcellular location">
    <subcellularLocation>
        <location evidence="3 16">Cytoplasm</location>
    </subcellularLocation>
</comment>
<evidence type="ECO:0000256" key="8">
    <source>
        <dbReference type="ARBA" id="ARBA00022679"/>
    </source>
</evidence>
<gene>
    <name evidence="16" type="primary">coaX</name>
    <name evidence="17" type="ORF">E8A74_17650</name>
</gene>
<feature type="binding site" evidence="16">
    <location>
        <position position="132"/>
    </location>
    <ligand>
        <name>ATP</name>
        <dbReference type="ChEBI" id="CHEBI:30616"/>
    </ligand>
</feature>
<comment type="similarity">
    <text evidence="14 16">Belongs to the type III pantothenate kinase family.</text>
</comment>
<dbReference type="EC" id="2.7.1.33" evidence="6 16"/>
<comment type="cofactor">
    <cofactor evidence="16">
        <name>NH4(+)</name>
        <dbReference type="ChEBI" id="CHEBI:28938"/>
    </cofactor>
    <cofactor evidence="16">
        <name>K(+)</name>
        <dbReference type="ChEBI" id="CHEBI:29103"/>
    </cofactor>
    <text evidence="16">A monovalent cation. Ammonium or potassium.</text>
</comment>
<name>A0A4U1JCG5_9BACT</name>
<evidence type="ECO:0000256" key="10">
    <source>
        <dbReference type="ARBA" id="ARBA00022777"/>
    </source>
</evidence>
<keyword evidence="10 16" id="KW-0418">Kinase</keyword>
<evidence type="ECO:0000256" key="3">
    <source>
        <dbReference type="ARBA" id="ARBA00004496"/>
    </source>
</evidence>
<comment type="caution">
    <text evidence="16">Lacks conserved residue(s) required for the propagation of feature annotation.</text>
</comment>
<evidence type="ECO:0000256" key="15">
    <source>
        <dbReference type="ARBA" id="ARBA00040883"/>
    </source>
</evidence>
<evidence type="ECO:0000256" key="6">
    <source>
        <dbReference type="ARBA" id="ARBA00012102"/>
    </source>
</evidence>
<dbReference type="SUPFAM" id="SSF53067">
    <property type="entry name" value="Actin-like ATPase domain"/>
    <property type="match status" value="2"/>
</dbReference>
<evidence type="ECO:0000256" key="4">
    <source>
        <dbReference type="ARBA" id="ARBA00005225"/>
    </source>
</evidence>
<proteinExistence type="inferred from homology"/>
<keyword evidence="8 16" id="KW-0808">Transferase</keyword>
<evidence type="ECO:0000256" key="2">
    <source>
        <dbReference type="ARBA" id="ARBA00001958"/>
    </source>
</evidence>
<accession>A0A4U1JCG5</accession>
<evidence type="ECO:0000256" key="1">
    <source>
        <dbReference type="ARBA" id="ARBA00001206"/>
    </source>
</evidence>
<dbReference type="InterPro" id="IPR004619">
    <property type="entry name" value="Type_III_PanK"/>
</dbReference>
<dbReference type="AlphaFoldDB" id="A0A4U1JCG5"/>
<protein>
    <recommendedName>
        <fullName evidence="15 16">Type III pantothenate kinase</fullName>
        <ecNumber evidence="6 16">2.7.1.33</ecNumber>
    </recommendedName>
    <alternativeName>
        <fullName evidence="16">PanK-III</fullName>
    </alternativeName>
    <alternativeName>
        <fullName evidence="16">Pantothenic acid kinase</fullName>
    </alternativeName>
</protein>
<sequence length="266" mass="28677">MLLVVDVGNTNISFGVFEGTKLLHHVRSESARSRTADEFAVLVRQMLALRGVDPDLIDHAIIASVVPTLTDTMVELVRRAFRREPLVVGPGIKTGMAILYENPREVGADRIVNAVAAYEWAKGPVIVVDFGTATTFDCVTPKGEYLGGVITPGVHISAEALFSRAARLSRVEITLPPKVVGRNPVHSMQSGIVYGYAGLVDGLCKRLVAELGYTCRIVATGGLARLIAPLTESIEEVDDDLTLTGLRLLYERNAQEPRASARTEGA</sequence>
<comment type="pathway">
    <text evidence="4 16">Cofactor biosynthesis; coenzyme A biosynthesis; CoA from (R)-pantothenate: step 1/5.</text>
</comment>
<keyword evidence="18" id="KW-1185">Reference proteome</keyword>
<evidence type="ECO:0000256" key="9">
    <source>
        <dbReference type="ARBA" id="ARBA00022741"/>
    </source>
</evidence>
<feature type="active site" description="Proton acceptor" evidence="16">
    <location>
        <position position="109"/>
    </location>
</feature>
<dbReference type="GO" id="GO:0005524">
    <property type="term" value="F:ATP binding"/>
    <property type="evidence" value="ECO:0007669"/>
    <property type="project" value="UniProtKB-UniRule"/>
</dbReference>
<feature type="binding site" evidence="16">
    <location>
        <position position="100"/>
    </location>
    <ligand>
        <name>substrate</name>
    </ligand>
</feature>
<dbReference type="InterPro" id="IPR043129">
    <property type="entry name" value="ATPase_NBD"/>
</dbReference>
<feature type="binding site" evidence="16">
    <location>
        <begin position="6"/>
        <end position="13"/>
    </location>
    <ligand>
        <name>ATP</name>
        <dbReference type="ChEBI" id="CHEBI:30616"/>
    </ligand>
</feature>
<keyword evidence="13 16" id="KW-0173">Coenzyme A biosynthesis</keyword>
<evidence type="ECO:0000313" key="18">
    <source>
        <dbReference type="Proteomes" id="UP000309215"/>
    </source>
</evidence>
<dbReference type="GO" id="GO:0004594">
    <property type="term" value="F:pantothenate kinase activity"/>
    <property type="evidence" value="ECO:0007669"/>
    <property type="project" value="UniProtKB-UniRule"/>
</dbReference>
<keyword evidence="16" id="KW-0479">Metal-binding</keyword>
<comment type="function">
    <text evidence="16">Catalyzes the phosphorylation of pantothenate (Pan), the first step in CoA biosynthesis.</text>
</comment>
<comment type="caution">
    <text evidence="17">The sequence shown here is derived from an EMBL/GenBank/DDBJ whole genome shotgun (WGS) entry which is preliminary data.</text>
</comment>
<dbReference type="GO" id="GO:0046872">
    <property type="term" value="F:metal ion binding"/>
    <property type="evidence" value="ECO:0007669"/>
    <property type="project" value="UniProtKB-KW"/>
</dbReference>
<dbReference type="Proteomes" id="UP000309215">
    <property type="component" value="Unassembled WGS sequence"/>
</dbReference>
<dbReference type="Pfam" id="PF03309">
    <property type="entry name" value="Pan_kinase"/>
    <property type="match status" value="1"/>
</dbReference>
<dbReference type="CDD" id="cd24015">
    <property type="entry name" value="ASKHA_NBD_PanK-III"/>
    <property type="match status" value="1"/>
</dbReference>
<dbReference type="RefSeq" id="WP_136930185.1">
    <property type="nucleotide sequence ID" value="NZ_SSMQ01000016.1"/>
</dbReference>
<evidence type="ECO:0000256" key="5">
    <source>
        <dbReference type="ARBA" id="ARBA00011738"/>
    </source>
</evidence>
<comment type="cofactor">
    <cofactor evidence="2">
        <name>K(+)</name>
        <dbReference type="ChEBI" id="CHEBI:29103"/>
    </cofactor>
</comment>
<evidence type="ECO:0000256" key="13">
    <source>
        <dbReference type="ARBA" id="ARBA00022993"/>
    </source>
</evidence>
<comment type="subunit">
    <text evidence="5 16">Homodimer.</text>
</comment>
<evidence type="ECO:0000313" key="17">
    <source>
        <dbReference type="EMBL" id="TKD07589.1"/>
    </source>
</evidence>
<dbReference type="GO" id="GO:0005737">
    <property type="term" value="C:cytoplasm"/>
    <property type="evidence" value="ECO:0007669"/>
    <property type="project" value="UniProtKB-SubCell"/>
</dbReference>